<feature type="domain" description="Carboxymuconolactone decarboxylase-like" evidence="1">
    <location>
        <begin position="41"/>
        <end position="93"/>
    </location>
</feature>
<keyword evidence="3" id="KW-1185">Reference proteome</keyword>
<dbReference type="AlphaFoldDB" id="A0A516Q385"/>
<dbReference type="InterPro" id="IPR003779">
    <property type="entry name" value="CMD-like"/>
</dbReference>
<dbReference type="Proteomes" id="UP000319263">
    <property type="component" value="Chromosome"/>
</dbReference>
<dbReference type="InterPro" id="IPR004675">
    <property type="entry name" value="AhpD_core"/>
</dbReference>
<dbReference type="PANTHER" id="PTHR35446">
    <property type="entry name" value="SI:CH211-175M2.5"/>
    <property type="match status" value="1"/>
</dbReference>
<organism evidence="2 3">
    <name type="scientific">Microlunatus elymi</name>
    <dbReference type="NCBI Taxonomy" id="2596828"/>
    <lineage>
        <taxon>Bacteria</taxon>
        <taxon>Bacillati</taxon>
        <taxon>Actinomycetota</taxon>
        <taxon>Actinomycetes</taxon>
        <taxon>Propionibacteriales</taxon>
        <taxon>Propionibacteriaceae</taxon>
        <taxon>Microlunatus</taxon>
    </lineage>
</organism>
<dbReference type="RefSeq" id="WP_143987844.1">
    <property type="nucleotide sequence ID" value="NZ_CP041692.1"/>
</dbReference>
<dbReference type="SUPFAM" id="SSF69118">
    <property type="entry name" value="AhpD-like"/>
    <property type="match status" value="1"/>
</dbReference>
<dbReference type="EMBL" id="CP041692">
    <property type="protein sequence ID" value="QDP97890.1"/>
    <property type="molecule type" value="Genomic_DNA"/>
</dbReference>
<name>A0A516Q385_9ACTN</name>
<dbReference type="Gene3D" id="1.20.1290.10">
    <property type="entry name" value="AhpD-like"/>
    <property type="match status" value="1"/>
</dbReference>
<dbReference type="InterPro" id="IPR029032">
    <property type="entry name" value="AhpD-like"/>
</dbReference>
<dbReference type="NCBIfam" id="TIGR00778">
    <property type="entry name" value="ahpD_dom"/>
    <property type="match status" value="1"/>
</dbReference>
<dbReference type="GO" id="GO:0051920">
    <property type="term" value="F:peroxiredoxin activity"/>
    <property type="evidence" value="ECO:0007669"/>
    <property type="project" value="InterPro"/>
</dbReference>
<accession>A0A516Q385</accession>
<evidence type="ECO:0000313" key="3">
    <source>
        <dbReference type="Proteomes" id="UP000319263"/>
    </source>
</evidence>
<protein>
    <submittedName>
        <fullName evidence="2">Carboxymuconolactone decarboxylase family protein</fullName>
    </submittedName>
</protein>
<dbReference type="OrthoDB" id="122912at2"/>
<dbReference type="Pfam" id="PF02627">
    <property type="entry name" value="CMD"/>
    <property type="match status" value="1"/>
</dbReference>
<dbReference type="KEGG" id="mik:FOE78_20045"/>
<reference evidence="2 3" key="1">
    <citation type="submission" date="2019-07" db="EMBL/GenBank/DDBJ databases">
        <title>Microlunatus dokdonensis sp. nov. isolated from the rhizospheric soil of the wild plant Elymus tsukushiensis.</title>
        <authorList>
            <person name="Ghim S.-Y."/>
            <person name="Hwang Y.-J."/>
            <person name="Son J.-S."/>
            <person name="Shin J.-H."/>
        </authorList>
    </citation>
    <scope>NUCLEOTIDE SEQUENCE [LARGE SCALE GENOMIC DNA]</scope>
    <source>
        <strain evidence="2 3">KUDC0627</strain>
    </source>
</reference>
<evidence type="ECO:0000259" key="1">
    <source>
        <dbReference type="Pfam" id="PF02627"/>
    </source>
</evidence>
<sequence length="167" mass="18196">MPFPVHSLDSAPEESRSSMIAMEREFGAIPVPIAKMATSPELLNGFLEATHAFDRTTLPPIAREVMIMTVAVRNGCHTCVGLHAAALRRLGAAELVDPLRHDQALQDQQLDAIRVFTHRLMDRTGAVEDSDLTAFLDAGYTEQNALEVVYGIGAYTMSTFANRLIGA</sequence>
<evidence type="ECO:0000313" key="2">
    <source>
        <dbReference type="EMBL" id="QDP97890.1"/>
    </source>
</evidence>
<gene>
    <name evidence="2" type="ORF">FOE78_20045</name>
</gene>
<proteinExistence type="predicted"/>
<dbReference type="PANTHER" id="PTHR35446:SF3">
    <property type="entry name" value="CMD DOMAIN-CONTAINING PROTEIN"/>
    <property type="match status" value="1"/>
</dbReference>